<protein>
    <submittedName>
        <fullName evidence="3">G8141 protein</fullName>
    </submittedName>
</protein>
<dbReference type="InterPro" id="IPR044925">
    <property type="entry name" value="His-Me_finger_sf"/>
</dbReference>
<reference evidence="3 4" key="1">
    <citation type="submission" date="2024-06" db="EMBL/GenBank/DDBJ databases">
        <authorList>
            <person name="Kraege A."/>
            <person name="Thomma B."/>
        </authorList>
    </citation>
    <scope>NUCLEOTIDE SEQUENCE [LARGE SCALE GENOMIC DNA]</scope>
</reference>
<feature type="domain" description="HNH nuclease" evidence="2">
    <location>
        <begin position="56"/>
        <end position="83"/>
    </location>
</feature>
<gene>
    <name evidence="3" type="primary">g8141</name>
    <name evidence="3" type="ORF">VP750_LOCUS6997</name>
</gene>
<keyword evidence="4" id="KW-1185">Reference proteome</keyword>
<dbReference type="Pfam" id="PF13392">
    <property type="entry name" value="HNH_3"/>
    <property type="match status" value="1"/>
</dbReference>
<accession>A0ABP1FZL7</accession>
<comment type="caution">
    <text evidence="3">The sequence shown here is derived from an EMBL/GenBank/DDBJ whole genome shotgun (WGS) entry which is preliminary data.</text>
</comment>
<feature type="region of interest" description="Disordered" evidence="1">
    <location>
        <begin position="79"/>
        <end position="98"/>
    </location>
</feature>
<dbReference type="SUPFAM" id="SSF54060">
    <property type="entry name" value="His-Me finger endonucleases"/>
    <property type="match status" value="1"/>
</dbReference>
<dbReference type="EMBL" id="CAXHTA020000012">
    <property type="protein sequence ID" value="CAL5225338.1"/>
    <property type="molecule type" value="Genomic_DNA"/>
</dbReference>
<dbReference type="Gene3D" id="3.90.75.20">
    <property type="match status" value="1"/>
</dbReference>
<evidence type="ECO:0000313" key="4">
    <source>
        <dbReference type="Proteomes" id="UP001497392"/>
    </source>
</evidence>
<organism evidence="3 4">
    <name type="scientific">Coccomyxa viridis</name>
    <dbReference type="NCBI Taxonomy" id="1274662"/>
    <lineage>
        <taxon>Eukaryota</taxon>
        <taxon>Viridiplantae</taxon>
        <taxon>Chlorophyta</taxon>
        <taxon>core chlorophytes</taxon>
        <taxon>Trebouxiophyceae</taxon>
        <taxon>Trebouxiophyceae incertae sedis</taxon>
        <taxon>Coccomyxaceae</taxon>
        <taxon>Coccomyxa</taxon>
    </lineage>
</organism>
<proteinExistence type="predicted"/>
<dbReference type="InterPro" id="IPR003615">
    <property type="entry name" value="HNH_nuc"/>
</dbReference>
<sequence>MPSLKVQSRGKTYTVKVDGQDRAKCKRLTILWTQGHPYARVDRTQLLHRVIKKPGPGKVVHHRNNNTLDDRRSNLEVLTQGHNVSKQPRYARVDARRK</sequence>
<evidence type="ECO:0000313" key="3">
    <source>
        <dbReference type="EMBL" id="CAL5225338.1"/>
    </source>
</evidence>
<name>A0ABP1FZL7_9CHLO</name>
<evidence type="ECO:0000259" key="2">
    <source>
        <dbReference type="Pfam" id="PF13392"/>
    </source>
</evidence>
<evidence type="ECO:0000256" key="1">
    <source>
        <dbReference type="SAM" id="MobiDB-lite"/>
    </source>
</evidence>
<dbReference type="Proteomes" id="UP001497392">
    <property type="component" value="Unassembled WGS sequence"/>
</dbReference>